<keyword evidence="2" id="KW-0472">Membrane</keyword>
<sequence length="334" mass="37372">MFIIVLALSTLSYNQQDQNFDVKSSSETLSRSLNFKSFTPTTSQQKLSIRKKSQTTNNTQAQQIPVTQAAEPPLRSKRYLQTQSFSGNGTWRVEREGTTIYLSDEEYQMLNSAGLIFVKTTTTKKVYSTRTYTSKSSGSNQVGGIIAGVMVGFIAFIIGLPIFGCYLCMFKKFQYKSGQPQSVCEYSNCKRLKPKHEMHGSLYQKAVENGIIQEFPDEQIMRALGIQAPVPILVGNMYGMNPQMMTGMNMSQIGMNQVSPYGVQQSQVQLSQYQSTMMNQTAGYQVNQVQYPNYAIPNTSIDKQHTGTLQTTPDNTFLNGLNDTSVIPMNKQIN</sequence>
<gene>
    <name evidence="4" type="primary">Contig13677.g14581</name>
    <name evidence="4" type="ORF">STYLEM_9711</name>
</gene>
<accession>A0A078AIS0</accession>
<protein>
    <recommendedName>
        <fullName evidence="6">Transmembrane protein</fullName>
    </recommendedName>
</protein>
<evidence type="ECO:0000256" key="3">
    <source>
        <dbReference type="SAM" id="SignalP"/>
    </source>
</evidence>
<organism evidence="4 5">
    <name type="scientific">Stylonychia lemnae</name>
    <name type="common">Ciliate</name>
    <dbReference type="NCBI Taxonomy" id="5949"/>
    <lineage>
        <taxon>Eukaryota</taxon>
        <taxon>Sar</taxon>
        <taxon>Alveolata</taxon>
        <taxon>Ciliophora</taxon>
        <taxon>Intramacronucleata</taxon>
        <taxon>Spirotrichea</taxon>
        <taxon>Stichotrichia</taxon>
        <taxon>Sporadotrichida</taxon>
        <taxon>Oxytrichidae</taxon>
        <taxon>Stylonychinae</taxon>
        <taxon>Stylonychia</taxon>
    </lineage>
</organism>
<name>A0A078AIS0_STYLE</name>
<evidence type="ECO:0000256" key="2">
    <source>
        <dbReference type="SAM" id="Phobius"/>
    </source>
</evidence>
<feature type="compositionally biased region" description="Polar residues" evidence="1">
    <location>
        <begin position="54"/>
        <end position="66"/>
    </location>
</feature>
<dbReference type="InParanoid" id="A0A078AIS0"/>
<dbReference type="EMBL" id="CCKQ01009239">
    <property type="protein sequence ID" value="CDW80708.1"/>
    <property type="molecule type" value="Genomic_DNA"/>
</dbReference>
<evidence type="ECO:0008006" key="6">
    <source>
        <dbReference type="Google" id="ProtNLM"/>
    </source>
</evidence>
<keyword evidence="3" id="KW-0732">Signal</keyword>
<keyword evidence="2" id="KW-0812">Transmembrane</keyword>
<keyword evidence="2" id="KW-1133">Transmembrane helix</keyword>
<reference evidence="4 5" key="1">
    <citation type="submission" date="2014-06" db="EMBL/GenBank/DDBJ databases">
        <authorList>
            <person name="Swart Estienne"/>
        </authorList>
    </citation>
    <scope>NUCLEOTIDE SEQUENCE [LARGE SCALE GENOMIC DNA]</scope>
    <source>
        <strain evidence="4 5">130c</strain>
    </source>
</reference>
<feature type="chain" id="PRO_5001729477" description="Transmembrane protein" evidence="3">
    <location>
        <begin position="17"/>
        <end position="334"/>
    </location>
</feature>
<proteinExistence type="predicted"/>
<evidence type="ECO:0000313" key="5">
    <source>
        <dbReference type="Proteomes" id="UP000039865"/>
    </source>
</evidence>
<dbReference type="Proteomes" id="UP000039865">
    <property type="component" value="Unassembled WGS sequence"/>
</dbReference>
<feature type="region of interest" description="Disordered" evidence="1">
    <location>
        <begin position="46"/>
        <end position="71"/>
    </location>
</feature>
<dbReference type="AlphaFoldDB" id="A0A078AIS0"/>
<feature type="transmembrane region" description="Helical" evidence="2">
    <location>
        <begin position="145"/>
        <end position="169"/>
    </location>
</feature>
<evidence type="ECO:0000256" key="1">
    <source>
        <dbReference type="SAM" id="MobiDB-lite"/>
    </source>
</evidence>
<feature type="signal peptide" evidence="3">
    <location>
        <begin position="1"/>
        <end position="16"/>
    </location>
</feature>
<evidence type="ECO:0000313" key="4">
    <source>
        <dbReference type="EMBL" id="CDW80708.1"/>
    </source>
</evidence>
<keyword evidence="5" id="KW-1185">Reference proteome</keyword>